<dbReference type="PANTHER" id="PTHR48026:SF8">
    <property type="entry name" value="RNA-BINDING PROTEIN 44"/>
    <property type="match status" value="1"/>
</dbReference>
<dbReference type="InterPro" id="IPR012677">
    <property type="entry name" value="Nucleotide-bd_a/b_plait_sf"/>
</dbReference>
<evidence type="ECO:0000313" key="4">
    <source>
        <dbReference type="Ensembl" id="ENSTMTP00000012604.1"/>
    </source>
</evidence>
<dbReference type="GO" id="GO:0003730">
    <property type="term" value="F:mRNA 3'-UTR binding"/>
    <property type="evidence" value="ECO:0007669"/>
    <property type="project" value="TreeGrafter"/>
</dbReference>
<dbReference type="InterPro" id="IPR000504">
    <property type="entry name" value="RRM_dom"/>
</dbReference>
<dbReference type="Gene3D" id="3.30.70.330">
    <property type="match status" value="1"/>
</dbReference>
<dbReference type="InterPro" id="IPR035979">
    <property type="entry name" value="RBD_domain_sf"/>
</dbReference>
<feature type="domain" description="RRM" evidence="3">
    <location>
        <begin position="690"/>
        <end position="764"/>
    </location>
</feature>
<dbReference type="GO" id="GO:0000398">
    <property type="term" value="P:mRNA splicing, via spliceosome"/>
    <property type="evidence" value="ECO:0007669"/>
    <property type="project" value="TreeGrafter"/>
</dbReference>
<proteinExistence type="predicted"/>
<dbReference type="GeneTree" id="ENSGT00940000165690"/>
<evidence type="ECO:0000256" key="2">
    <source>
        <dbReference type="PROSITE-ProRule" id="PRU00176"/>
    </source>
</evidence>
<evidence type="ECO:0000259" key="3">
    <source>
        <dbReference type="PROSITE" id="PS50102"/>
    </source>
</evidence>
<accession>A0A674IZ84</accession>
<dbReference type="SMART" id="SM00360">
    <property type="entry name" value="RRM"/>
    <property type="match status" value="1"/>
</dbReference>
<dbReference type="Ensembl" id="ENSTMTT00000013041.1">
    <property type="protein sequence ID" value="ENSTMTP00000012604.1"/>
    <property type="gene ID" value="ENSTMTG00000008957.1"/>
</dbReference>
<name>A0A674IZ84_9SAUR</name>
<sequence length="899" mass="101295">MEQRENISDKSKTGVFTEPSYAKSDEIDCVDTLFGELAEGVNCSVSGQACSINVSEFKFPDESLACFSSSLDAELETYNKIRERISKVYEDKSEAGMLGKVCNNIHFSYKESDDKPKSDVDEDSQLEYHSAEEQDYSGQNTSYMPFAQIKTPRTQNSEALELVEPLYEVICDGAKGGQNPVSKLGDGSFALDYGAVDEFYNKAAISEFSKTSQDFISLMDYKGLKCENHEEEQTEATYHSKLGENSFESDTVVNRERAYQKSLSMSSSENQQKMEAVSFCDVAQSSQMAIKKGFKMKDTNSMLQKHGNTCVLPRERPSVTSTQISSKNADDSISCSCEESFLSAFNSVCHDCSQKTVERKPDFSFALPRIPMKDGHLSCVEVLDKYAGNSTRHQVDFPDSEIKCLTCLNNATSNNKVTVNQTVDASSDFRACFTTSRATSANASVVSKANNTKLTMMNKIKSEEWQSETCRSIACNTDLSCVGGSMEQIASWLAETWENCIYSEIPTTEWNSQIKLSVRDLKENPDRMLHLSKEIEKNYSSNCCRMLLQRAIKAELQLLRTHYWMCHQHCWKIYRLVMEERECFNRNFKSDISKTELGSSLLSVFEELKARYESMREKLVMGIPLDSLPPLSVESKLLSIFSSYVPSKVQKNQEINEDWFDAKENFTVTDFSVTLLGNEKEQENEPNKHYFIHVGGLSPSVSEVDLRSHFQKYQVLEVSICEFSSNYRYASLSFKKASKAKLAVDEMNGKEIKGKAVNVRLVKTAGENILPAFQKCWMLQSAQKSVFVAYCRRDIALHLLLPNVDISTFISLMITRENPLQIKPVQFSPNPSATFIPPNTLNLSSFTKLMKKLEELHPKASRDNIVDALLEVRTNNKGFLSGLSINVIVEMASSKNTLK</sequence>
<organism evidence="4 5">
    <name type="scientific">Terrapene triunguis</name>
    <name type="common">Three-toed box turtle</name>
    <dbReference type="NCBI Taxonomy" id="2587831"/>
    <lineage>
        <taxon>Eukaryota</taxon>
        <taxon>Metazoa</taxon>
        <taxon>Chordata</taxon>
        <taxon>Craniata</taxon>
        <taxon>Vertebrata</taxon>
        <taxon>Euteleostomi</taxon>
        <taxon>Archelosauria</taxon>
        <taxon>Testudinata</taxon>
        <taxon>Testudines</taxon>
        <taxon>Cryptodira</taxon>
        <taxon>Durocryptodira</taxon>
        <taxon>Testudinoidea</taxon>
        <taxon>Emydidae</taxon>
        <taxon>Terrapene</taxon>
    </lineage>
</organism>
<dbReference type="Proteomes" id="UP000472274">
    <property type="component" value="Unplaced"/>
</dbReference>
<evidence type="ECO:0000256" key="1">
    <source>
        <dbReference type="ARBA" id="ARBA00022884"/>
    </source>
</evidence>
<keyword evidence="5" id="KW-1185">Reference proteome</keyword>
<reference evidence="4" key="1">
    <citation type="submission" date="2025-08" db="UniProtKB">
        <authorList>
            <consortium name="Ensembl"/>
        </authorList>
    </citation>
    <scope>IDENTIFICATION</scope>
</reference>
<dbReference type="PANTHER" id="PTHR48026">
    <property type="entry name" value="HOMOLOGOUS TO DROSOPHILA SQD (SQUID) PROTEIN"/>
    <property type="match status" value="1"/>
</dbReference>
<evidence type="ECO:0000313" key="5">
    <source>
        <dbReference type="Proteomes" id="UP000472274"/>
    </source>
</evidence>
<protein>
    <recommendedName>
        <fullName evidence="3">RRM domain-containing protein</fullName>
    </recommendedName>
</protein>
<dbReference type="Pfam" id="PF00076">
    <property type="entry name" value="RRM_1"/>
    <property type="match status" value="1"/>
</dbReference>
<dbReference type="SUPFAM" id="SSF54928">
    <property type="entry name" value="RNA-binding domain, RBD"/>
    <property type="match status" value="1"/>
</dbReference>
<gene>
    <name evidence="4" type="primary">LOC112107638</name>
</gene>
<dbReference type="PROSITE" id="PS50102">
    <property type="entry name" value="RRM"/>
    <property type="match status" value="1"/>
</dbReference>
<reference evidence="4" key="2">
    <citation type="submission" date="2025-09" db="UniProtKB">
        <authorList>
            <consortium name="Ensembl"/>
        </authorList>
    </citation>
    <scope>IDENTIFICATION</scope>
</reference>
<dbReference type="GO" id="GO:0071013">
    <property type="term" value="C:catalytic step 2 spliceosome"/>
    <property type="evidence" value="ECO:0007669"/>
    <property type="project" value="TreeGrafter"/>
</dbReference>
<dbReference type="AlphaFoldDB" id="A0A674IZ84"/>
<keyword evidence="1 2" id="KW-0694">RNA-binding</keyword>